<dbReference type="AlphaFoldDB" id="Q6IK76"/>
<name>Q6IK76_DROME</name>
<feature type="region of interest" description="Disordered" evidence="1">
    <location>
        <begin position="75"/>
        <end position="97"/>
    </location>
</feature>
<organism evidence="2">
    <name type="scientific">Drosophila melanogaster</name>
    <name type="common">Fruit fly</name>
    <dbReference type="NCBI Taxonomy" id="7227"/>
    <lineage>
        <taxon>Eukaryota</taxon>
        <taxon>Metazoa</taxon>
        <taxon>Ecdysozoa</taxon>
        <taxon>Arthropoda</taxon>
        <taxon>Hexapoda</taxon>
        <taxon>Insecta</taxon>
        <taxon>Pterygota</taxon>
        <taxon>Neoptera</taxon>
        <taxon>Endopterygota</taxon>
        <taxon>Diptera</taxon>
        <taxon>Brachycera</taxon>
        <taxon>Muscomorpha</taxon>
        <taxon>Ephydroidea</taxon>
        <taxon>Drosophilidae</taxon>
        <taxon>Drosophila</taxon>
        <taxon>Sophophora</taxon>
    </lineage>
</organism>
<evidence type="ECO:0000256" key="1">
    <source>
        <dbReference type="SAM" id="MobiDB-lite"/>
    </source>
</evidence>
<protein>
    <submittedName>
        <fullName evidence="2">HDC13248</fullName>
    </submittedName>
</protein>
<accession>Q6IK76</accession>
<feature type="compositionally biased region" description="Polar residues" evidence="1">
    <location>
        <begin position="88"/>
        <end position="97"/>
    </location>
</feature>
<sequence>MLPVGHNHIDMVSHTHRTRILYQDPHTQFLSPFVGASLHVRVLSCGCTTTITTIHTHQVSTVVWATTFQPGNGQQLSPAIYHRPSTELPGTSSRPGP</sequence>
<gene>
    <name evidence="2" type="ORF">HDC13248</name>
</gene>
<reference evidence="2" key="1">
    <citation type="journal article" date="2003" name="Genome Biol.">
        <title>An integrated gene annotation and transcriptional profiling approach towards the full gene content of the Drosophila genome.</title>
        <authorList>
            <person name="Hild M."/>
            <person name="Beckmann B."/>
            <person name="Haas S.A."/>
            <person name="Koch B."/>
            <person name="Solovyev V."/>
            <person name="Busold C."/>
            <person name="Fellenberg K."/>
            <person name="Boutros M."/>
            <person name="Vingron M."/>
            <person name="Sauer F."/>
            <person name="Hoheisel J.D."/>
            <person name="Paro R."/>
        </authorList>
    </citation>
    <scope>NUCLEOTIDE SEQUENCE</scope>
</reference>
<evidence type="ECO:0000313" key="2">
    <source>
        <dbReference type="EMBL" id="DAA03996.1"/>
    </source>
</evidence>
<dbReference type="EMBL" id="BK002490">
    <property type="protein sequence ID" value="DAA03996.1"/>
    <property type="molecule type" value="Genomic_DNA"/>
</dbReference>
<proteinExistence type="predicted"/>